<dbReference type="InterPro" id="IPR027843">
    <property type="entry name" value="DUF4440"/>
</dbReference>
<dbReference type="InterPro" id="IPR032710">
    <property type="entry name" value="NTF2-like_dom_sf"/>
</dbReference>
<accession>A0ABW7Z6H8</accession>
<protein>
    <submittedName>
        <fullName evidence="2">DUF4440 domain-containing protein</fullName>
    </submittedName>
</protein>
<evidence type="ECO:0000313" key="2">
    <source>
        <dbReference type="EMBL" id="MFI6503783.1"/>
    </source>
</evidence>
<dbReference type="Gene3D" id="3.10.450.50">
    <property type="match status" value="1"/>
</dbReference>
<dbReference type="RefSeq" id="WP_397089539.1">
    <property type="nucleotide sequence ID" value="NZ_JBITGY010000012.1"/>
</dbReference>
<evidence type="ECO:0000259" key="1">
    <source>
        <dbReference type="Pfam" id="PF14534"/>
    </source>
</evidence>
<dbReference type="Pfam" id="PF14534">
    <property type="entry name" value="DUF4440"/>
    <property type="match status" value="1"/>
</dbReference>
<dbReference type="EMBL" id="JBITGY010000012">
    <property type="protein sequence ID" value="MFI6503783.1"/>
    <property type="molecule type" value="Genomic_DNA"/>
</dbReference>
<keyword evidence="3" id="KW-1185">Reference proteome</keyword>
<dbReference type="Proteomes" id="UP001612741">
    <property type="component" value="Unassembled WGS sequence"/>
</dbReference>
<reference evidence="2 3" key="1">
    <citation type="submission" date="2024-10" db="EMBL/GenBank/DDBJ databases">
        <title>The Natural Products Discovery Center: Release of the First 8490 Sequenced Strains for Exploring Actinobacteria Biosynthetic Diversity.</title>
        <authorList>
            <person name="Kalkreuter E."/>
            <person name="Kautsar S.A."/>
            <person name="Yang D."/>
            <person name="Bader C.D."/>
            <person name="Teijaro C.N."/>
            <person name="Fluegel L."/>
            <person name="Davis C.M."/>
            <person name="Simpson J.R."/>
            <person name="Lauterbach L."/>
            <person name="Steele A.D."/>
            <person name="Gui C."/>
            <person name="Meng S."/>
            <person name="Li G."/>
            <person name="Viehrig K."/>
            <person name="Ye F."/>
            <person name="Su P."/>
            <person name="Kiefer A.F."/>
            <person name="Nichols A."/>
            <person name="Cepeda A.J."/>
            <person name="Yan W."/>
            <person name="Fan B."/>
            <person name="Jiang Y."/>
            <person name="Adhikari A."/>
            <person name="Zheng C.-J."/>
            <person name="Schuster L."/>
            <person name="Cowan T.M."/>
            <person name="Smanski M.J."/>
            <person name="Chevrette M.G."/>
            <person name="De Carvalho L.P.S."/>
            <person name="Shen B."/>
        </authorList>
    </citation>
    <scope>NUCLEOTIDE SEQUENCE [LARGE SCALE GENOMIC DNA]</scope>
    <source>
        <strain evidence="2 3">NPDC050545</strain>
    </source>
</reference>
<organism evidence="2 3">
    <name type="scientific">Nonomuraea typhae</name>
    <dbReference type="NCBI Taxonomy" id="2603600"/>
    <lineage>
        <taxon>Bacteria</taxon>
        <taxon>Bacillati</taxon>
        <taxon>Actinomycetota</taxon>
        <taxon>Actinomycetes</taxon>
        <taxon>Streptosporangiales</taxon>
        <taxon>Streptosporangiaceae</taxon>
        <taxon>Nonomuraea</taxon>
    </lineage>
</organism>
<proteinExistence type="predicted"/>
<dbReference type="SUPFAM" id="SSF54427">
    <property type="entry name" value="NTF2-like"/>
    <property type="match status" value="1"/>
</dbReference>
<feature type="domain" description="DUF4440" evidence="1">
    <location>
        <begin position="58"/>
        <end position="149"/>
    </location>
</feature>
<sequence length="173" mass="18251">MTPTGPAEAGAGRPETAAVAAEAEVVSGPAGAEVVSGPAGAEVVSGPAGAEIVRHHRVIERWLSGEAEPGEFAALAGAHADGFTLAGPDGRILTRDRVLDELRRLHGAVPGLRIEIREVRVVAEEGPLLVAVYEERQPGNARRSSVVLRRTEAGLRWLHLHETWLPAPSPQPR</sequence>
<gene>
    <name evidence="2" type="ORF">ACIBG2_40805</name>
</gene>
<evidence type="ECO:0000313" key="3">
    <source>
        <dbReference type="Proteomes" id="UP001612741"/>
    </source>
</evidence>
<comment type="caution">
    <text evidence="2">The sequence shown here is derived from an EMBL/GenBank/DDBJ whole genome shotgun (WGS) entry which is preliminary data.</text>
</comment>
<name>A0ABW7Z6H8_9ACTN</name>